<dbReference type="InterPro" id="IPR002645">
    <property type="entry name" value="STAS_dom"/>
</dbReference>
<evidence type="ECO:0000256" key="5">
    <source>
        <dbReference type="SAM" id="MobiDB-lite"/>
    </source>
</evidence>
<keyword evidence="9" id="KW-1185">Reference proteome</keyword>
<dbReference type="PROSITE" id="PS50801">
    <property type="entry name" value="STAS"/>
    <property type="match status" value="1"/>
</dbReference>
<dbReference type="InterPro" id="IPR011547">
    <property type="entry name" value="SLC26A/SulP_dom"/>
</dbReference>
<dbReference type="Proteomes" id="UP000326702">
    <property type="component" value="Chromosome"/>
</dbReference>
<feature type="transmembrane region" description="Helical" evidence="6">
    <location>
        <begin position="109"/>
        <end position="127"/>
    </location>
</feature>
<dbReference type="Pfam" id="PF00916">
    <property type="entry name" value="Sulfate_transp"/>
    <property type="match status" value="1"/>
</dbReference>
<proteinExistence type="predicted"/>
<dbReference type="InterPro" id="IPR001902">
    <property type="entry name" value="SLC26A/SulP_fam"/>
</dbReference>
<dbReference type="GO" id="GO:0055085">
    <property type="term" value="P:transmembrane transport"/>
    <property type="evidence" value="ECO:0007669"/>
    <property type="project" value="InterPro"/>
</dbReference>
<evidence type="ECO:0000256" key="6">
    <source>
        <dbReference type="SAM" id="Phobius"/>
    </source>
</evidence>
<dbReference type="OrthoDB" id="9771198at2"/>
<feature type="transmembrane region" description="Helical" evidence="6">
    <location>
        <begin position="139"/>
        <end position="157"/>
    </location>
</feature>
<name>A0A5P9Q626_9MICO</name>
<accession>A0A5P9Q626</accession>
<evidence type="ECO:0000313" key="8">
    <source>
        <dbReference type="EMBL" id="QFU96843.1"/>
    </source>
</evidence>
<dbReference type="KEGG" id="lxl:KDY119_00333"/>
<protein>
    <submittedName>
        <fullName evidence="8">Sulfate transporter 4.1, chloroplastic</fullName>
    </submittedName>
</protein>
<evidence type="ECO:0000256" key="4">
    <source>
        <dbReference type="ARBA" id="ARBA00023136"/>
    </source>
</evidence>
<feature type="transmembrane region" description="Helical" evidence="6">
    <location>
        <begin position="388"/>
        <end position="416"/>
    </location>
</feature>
<sequence>MSGEEARGSPRPATPLLRWSRSVRPRRENLRADLVAGLTGAVSAVPDGMACGLLAGVSPVHGLYATFVGPIAGGPGASTQLMRVTTTSAAALAAASALEGVSGADRSGALVWLTLLAGVLMAVAGALKLGRYVRFVSQSVMLGFLTGLALNIAFGQLDDLTGTTAHGSLALVKAWDVVSHPGLWSWPSVAAGVSALAILVTLSRTRFSQLSAVLALVVPTLLVVLTGAGVARVHDTGEIPQGVPLPSLPAFSDLSSGVFVGAVTVAFVVLVQGAGVAEAAPNPDGSRSRTNLDFGAQGAANIACGFFGAQPVGASISATALNITAGARSRWASIFAGGWVLVFLVALSGVVGTVAMPTLAAILVYAALSSLRPRQVRTLLYAGSTPAIALVVTFVATLLLPVAAAVGVGVIVSLLLQLNREAVDLRVVRLLPRPDGAGPVERPAPRTLHDHEVVVLDVYGSLFYAGARTLQRQLPDPAGATDAAVVLRLRGRTTLGATFFVVIAQYADQLEAGGNRLYLSGLSAEVLHVWESRVLAEHLANVRLYPATDVVLGSTHAAWLDARARRVGRPDEPPSAG</sequence>
<gene>
    <name evidence="8" type="ORF">KDY119_00333</name>
</gene>
<feature type="transmembrane region" description="Helical" evidence="6">
    <location>
        <begin position="254"/>
        <end position="277"/>
    </location>
</feature>
<comment type="subcellular location">
    <subcellularLocation>
        <location evidence="1">Membrane</location>
        <topology evidence="1">Multi-pass membrane protein</topology>
    </subcellularLocation>
</comment>
<feature type="transmembrane region" description="Helical" evidence="6">
    <location>
        <begin position="214"/>
        <end position="234"/>
    </location>
</feature>
<dbReference type="AlphaFoldDB" id="A0A5P9Q626"/>
<dbReference type="InterPro" id="IPR036513">
    <property type="entry name" value="STAS_dom_sf"/>
</dbReference>
<feature type="domain" description="STAS" evidence="7">
    <location>
        <begin position="453"/>
        <end position="555"/>
    </location>
</feature>
<dbReference type="RefSeq" id="WP_083891197.1">
    <property type="nucleotide sequence ID" value="NZ_BAABIH010000013.1"/>
</dbReference>
<keyword evidence="3 6" id="KW-1133">Transmembrane helix</keyword>
<feature type="transmembrane region" description="Helical" evidence="6">
    <location>
        <begin position="338"/>
        <end position="368"/>
    </location>
</feature>
<organism evidence="8 9">
    <name type="scientific">Luteimicrobium xylanilyticum</name>
    <dbReference type="NCBI Taxonomy" id="1133546"/>
    <lineage>
        <taxon>Bacteria</taxon>
        <taxon>Bacillati</taxon>
        <taxon>Actinomycetota</taxon>
        <taxon>Actinomycetes</taxon>
        <taxon>Micrococcales</taxon>
        <taxon>Luteimicrobium</taxon>
    </lineage>
</organism>
<keyword evidence="2 6" id="KW-0812">Transmembrane</keyword>
<evidence type="ECO:0000256" key="1">
    <source>
        <dbReference type="ARBA" id="ARBA00004141"/>
    </source>
</evidence>
<reference evidence="8 9" key="1">
    <citation type="submission" date="2019-10" db="EMBL/GenBank/DDBJ databases">
        <title>Genome sequence of Luteimicrobium xylanilyticum HY-24.</title>
        <authorList>
            <person name="Kim D.Y."/>
            <person name="Park H.-Y."/>
        </authorList>
    </citation>
    <scope>NUCLEOTIDE SEQUENCE [LARGE SCALE GENOMIC DNA]</scope>
    <source>
        <strain evidence="8 9">HY-24</strain>
    </source>
</reference>
<evidence type="ECO:0000256" key="2">
    <source>
        <dbReference type="ARBA" id="ARBA00022692"/>
    </source>
</evidence>
<feature type="region of interest" description="Disordered" evidence="5">
    <location>
        <begin position="1"/>
        <end position="20"/>
    </location>
</feature>
<keyword evidence="4 6" id="KW-0472">Membrane</keyword>
<evidence type="ECO:0000259" key="7">
    <source>
        <dbReference type="PROSITE" id="PS50801"/>
    </source>
</evidence>
<dbReference type="PANTHER" id="PTHR11814">
    <property type="entry name" value="SULFATE TRANSPORTER"/>
    <property type="match status" value="1"/>
</dbReference>
<dbReference type="Gene3D" id="3.30.750.24">
    <property type="entry name" value="STAS domain"/>
    <property type="match status" value="1"/>
</dbReference>
<evidence type="ECO:0000313" key="9">
    <source>
        <dbReference type="Proteomes" id="UP000326702"/>
    </source>
</evidence>
<feature type="transmembrane region" description="Helical" evidence="6">
    <location>
        <begin position="183"/>
        <end position="202"/>
    </location>
</feature>
<dbReference type="EMBL" id="CP045529">
    <property type="protein sequence ID" value="QFU96843.1"/>
    <property type="molecule type" value="Genomic_DNA"/>
</dbReference>
<dbReference type="GO" id="GO:0016020">
    <property type="term" value="C:membrane"/>
    <property type="evidence" value="ECO:0007669"/>
    <property type="project" value="UniProtKB-SubCell"/>
</dbReference>
<dbReference type="SUPFAM" id="SSF52091">
    <property type="entry name" value="SpoIIaa-like"/>
    <property type="match status" value="1"/>
</dbReference>
<evidence type="ECO:0000256" key="3">
    <source>
        <dbReference type="ARBA" id="ARBA00022989"/>
    </source>
</evidence>